<dbReference type="InterPro" id="IPR002104">
    <property type="entry name" value="Integrase_catalytic"/>
</dbReference>
<dbReference type="AlphaFoldDB" id="A0ABC9VE97"/>
<dbReference type="InterPro" id="IPR011010">
    <property type="entry name" value="DNA_brk_join_enz"/>
</dbReference>
<reference evidence="3 4" key="1">
    <citation type="journal article" date="2014" name="Appl. Microbiol. Biotechnol.">
        <title>Transformable facultative thermophile Geobacillus stearothermophilus NUB3621 as a host strain for metabolic engineering.</title>
        <authorList>
            <person name="Blanchard K."/>
            <person name="Robic S."/>
            <person name="Matsumura I."/>
        </authorList>
    </citation>
    <scope>NUCLEOTIDE SEQUENCE [LARGE SCALE GENOMIC DNA]</scope>
    <source>
        <strain evidence="3 4">NUB3621</strain>
    </source>
</reference>
<dbReference type="SUPFAM" id="SSF56349">
    <property type="entry name" value="DNA breaking-rejoining enzymes"/>
    <property type="match status" value="1"/>
</dbReference>
<evidence type="ECO:0000259" key="2">
    <source>
        <dbReference type="PROSITE" id="PS51898"/>
    </source>
</evidence>
<evidence type="ECO:0000313" key="4">
    <source>
        <dbReference type="Proteomes" id="UP000023566"/>
    </source>
</evidence>
<comment type="caution">
    <text evidence="3">The sequence shown here is derived from an EMBL/GenBank/DDBJ whole genome shotgun (WGS) entry which is preliminary data.</text>
</comment>
<dbReference type="InterPro" id="IPR013762">
    <property type="entry name" value="Integrase-like_cat_sf"/>
</dbReference>
<gene>
    <name evidence="3" type="ORF">H839_09288</name>
</gene>
<accession>A0ABC9VE97</accession>
<dbReference type="Gene3D" id="1.10.443.10">
    <property type="entry name" value="Intergrase catalytic core"/>
    <property type="match status" value="1"/>
</dbReference>
<sequence length="138" mass="16275">MHLSKLKRILRYAIKWKLLTYDLSSVIEMPKTAKNTKYWTFDKCMEFLEKAKNEQYYLIFLLTIFTGLRHGEVLGLPIHNVDLENNTITVDQQICVVDGKMRIEKVLKSKSSYRVIDVPSEYYTPTKTTYPRAKETVF</sequence>
<name>A0ABC9VE97_9BACL</name>
<dbReference type="EMBL" id="AOTZ01000005">
    <property type="protein sequence ID" value="EZP76778.1"/>
    <property type="molecule type" value="Genomic_DNA"/>
</dbReference>
<dbReference type="RefSeq" id="WP_043904873.1">
    <property type="nucleotide sequence ID" value="NZ_CM002692.1"/>
</dbReference>
<dbReference type="GO" id="GO:0006310">
    <property type="term" value="P:DNA recombination"/>
    <property type="evidence" value="ECO:0007669"/>
    <property type="project" value="UniProtKB-KW"/>
</dbReference>
<organism evidence="3 4">
    <name type="scientific">Parageobacillus genomosp. 1</name>
    <dbReference type="NCBI Taxonomy" id="1295642"/>
    <lineage>
        <taxon>Bacteria</taxon>
        <taxon>Bacillati</taxon>
        <taxon>Bacillota</taxon>
        <taxon>Bacilli</taxon>
        <taxon>Bacillales</taxon>
        <taxon>Anoxybacillaceae</taxon>
        <taxon>Parageobacillus</taxon>
    </lineage>
</organism>
<evidence type="ECO:0000313" key="3">
    <source>
        <dbReference type="EMBL" id="EZP76778.1"/>
    </source>
</evidence>
<feature type="domain" description="Tyr recombinase" evidence="2">
    <location>
        <begin position="34"/>
        <end position="138"/>
    </location>
</feature>
<protein>
    <submittedName>
        <fullName evidence="3">DNA integration/recombination/inversion protein</fullName>
    </submittedName>
</protein>
<dbReference type="Proteomes" id="UP000023566">
    <property type="component" value="Chromosome"/>
</dbReference>
<dbReference type="PROSITE" id="PS51898">
    <property type="entry name" value="TYR_RECOMBINASE"/>
    <property type="match status" value="1"/>
</dbReference>
<evidence type="ECO:0000256" key="1">
    <source>
        <dbReference type="ARBA" id="ARBA00023172"/>
    </source>
</evidence>
<keyword evidence="4" id="KW-1185">Reference proteome</keyword>
<proteinExistence type="predicted"/>
<keyword evidence="1" id="KW-0233">DNA recombination</keyword>